<feature type="modified residue" description="4-aspartylphosphate" evidence="1">
    <location>
        <position position="59"/>
    </location>
</feature>
<accession>A0ABU3DB39</accession>
<dbReference type="PROSITE" id="PS50110">
    <property type="entry name" value="RESPONSE_REGULATORY"/>
    <property type="match status" value="1"/>
</dbReference>
<dbReference type="InterPro" id="IPR001789">
    <property type="entry name" value="Sig_transdc_resp-reg_receiver"/>
</dbReference>
<dbReference type="PANTHER" id="PTHR45566:SF1">
    <property type="entry name" value="HTH-TYPE TRANSCRIPTIONAL REGULATOR YHJB-RELATED"/>
    <property type="match status" value="1"/>
</dbReference>
<keyword evidence="4" id="KW-1185">Reference proteome</keyword>
<evidence type="ECO:0000313" key="4">
    <source>
        <dbReference type="Proteomes" id="UP001262582"/>
    </source>
</evidence>
<keyword evidence="3" id="KW-0238">DNA-binding</keyword>
<comment type="caution">
    <text evidence="3">The sequence shown here is derived from an EMBL/GenBank/DDBJ whole genome shotgun (WGS) entry which is preliminary data.</text>
</comment>
<dbReference type="Gene3D" id="3.40.50.2300">
    <property type="match status" value="1"/>
</dbReference>
<name>A0ABU3DB39_9FLAO</name>
<gene>
    <name evidence="3" type="ORF">RM539_19400</name>
</gene>
<dbReference type="InterPro" id="IPR051015">
    <property type="entry name" value="EvgA-like"/>
</dbReference>
<reference evidence="3 4" key="1">
    <citation type="submission" date="2023-09" db="EMBL/GenBank/DDBJ databases">
        <authorList>
            <person name="Rey-Velasco X."/>
        </authorList>
    </citation>
    <scope>NUCLEOTIDE SEQUENCE [LARGE SCALE GENOMIC DNA]</scope>
    <source>
        <strain evidence="3 4">F117</strain>
    </source>
</reference>
<feature type="domain" description="Response regulatory" evidence="2">
    <location>
        <begin position="4"/>
        <end position="154"/>
    </location>
</feature>
<dbReference type="GO" id="GO:0003677">
    <property type="term" value="F:DNA binding"/>
    <property type="evidence" value="ECO:0007669"/>
    <property type="project" value="UniProtKB-KW"/>
</dbReference>
<proteinExistence type="predicted"/>
<evidence type="ECO:0000256" key="1">
    <source>
        <dbReference type="PROSITE-ProRule" id="PRU00169"/>
    </source>
</evidence>
<dbReference type="EMBL" id="JAVRHK010000036">
    <property type="protein sequence ID" value="MDT0678749.1"/>
    <property type="molecule type" value="Genomic_DNA"/>
</dbReference>
<organism evidence="3 4">
    <name type="scientific">Autumnicola musiva</name>
    <dbReference type="NCBI Taxonomy" id="3075589"/>
    <lineage>
        <taxon>Bacteria</taxon>
        <taxon>Pseudomonadati</taxon>
        <taxon>Bacteroidota</taxon>
        <taxon>Flavobacteriia</taxon>
        <taxon>Flavobacteriales</taxon>
        <taxon>Flavobacteriaceae</taxon>
        <taxon>Autumnicola</taxon>
    </lineage>
</organism>
<keyword evidence="1" id="KW-0597">Phosphoprotein</keyword>
<dbReference type="SUPFAM" id="SSF52172">
    <property type="entry name" value="CheY-like"/>
    <property type="match status" value="1"/>
</dbReference>
<sequence>MFKKVLIAEDIDAVNTALKKFLLSLGAQEVVYASYCDEAYLKCKKAYQEQSPYDLVISDLSFRQDHREEKIRSGEELSFILKKEMPELKIIIHSIEDHPGKVKKIIPYVDGYVCKGRKGMNHLEQAIQQVYGGKSYLSPDIEQTLHHKNVKELSDYDLSILKLLCDGYTQEEISMKFKAQGITPFSKSSIEKKLKDLREEFEAKTNPQLISTVLTLQLI</sequence>
<dbReference type="Proteomes" id="UP001262582">
    <property type="component" value="Unassembled WGS sequence"/>
</dbReference>
<dbReference type="InterPro" id="IPR011006">
    <property type="entry name" value="CheY-like_superfamily"/>
</dbReference>
<evidence type="ECO:0000313" key="3">
    <source>
        <dbReference type="EMBL" id="MDT0678749.1"/>
    </source>
</evidence>
<evidence type="ECO:0000259" key="2">
    <source>
        <dbReference type="PROSITE" id="PS50110"/>
    </source>
</evidence>
<dbReference type="RefSeq" id="WP_311505083.1">
    <property type="nucleotide sequence ID" value="NZ_JAVRHK010000036.1"/>
</dbReference>
<dbReference type="PANTHER" id="PTHR45566">
    <property type="entry name" value="HTH-TYPE TRANSCRIPTIONAL REGULATOR YHJB-RELATED"/>
    <property type="match status" value="1"/>
</dbReference>
<protein>
    <submittedName>
        <fullName evidence="3">DNA-binding response regulator</fullName>
    </submittedName>
</protein>